<dbReference type="Proteomes" id="UP000593576">
    <property type="component" value="Unassembled WGS sequence"/>
</dbReference>
<protein>
    <submittedName>
        <fullName evidence="2">Uncharacterized protein</fullName>
    </submittedName>
</protein>
<reference evidence="2 3" key="1">
    <citation type="journal article" date="2019" name="Genome Biol. Evol.">
        <title>Insights into the evolution of the New World diploid cottons (Gossypium, subgenus Houzingenia) based on genome sequencing.</title>
        <authorList>
            <person name="Grover C.E."/>
            <person name="Arick M.A. 2nd"/>
            <person name="Thrash A."/>
            <person name="Conover J.L."/>
            <person name="Sanders W.S."/>
            <person name="Peterson D.G."/>
            <person name="Frelichowski J.E."/>
            <person name="Scheffler J.A."/>
            <person name="Scheffler B.E."/>
            <person name="Wendel J.F."/>
        </authorList>
    </citation>
    <scope>NUCLEOTIDE SEQUENCE [LARGE SCALE GENOMIC DNA]</scope>
    <source>
        <strain evidence="2">1</strain>
        <tissue evidence="2">Leaf</tissue>
    </source>
</reference>
<dbReference type="EMBL" id="JABFAF010000006">
    <property type="protein sequence ID" value="MBA0857370.1"/>
    <property type="molecule type" value="Genomic_DNA"/>
</dbReference>
<gene>
    <name evidence="2" type="ORF">Goshw_011451</name>
</gene>
<keyword evidence="3" id="KW-1185">Reference proteome</keyword>
<feature type="compositionally biased region" description="Polar residues" evidence="1">
    <location>
        <begin position="40"/>
        <end position="49"/>
    </location>
</feature>
<evidence type="ECO:0000313" key="3">
    <source>
        <dbReference type="Proteomes" id="UP000593576"/>
    </source>
</evidence>
<dbReference type="AlphaFoldDB" id="A0A7J9LF64"/>
<organism evidence="2 3">
    <name type="scientific">Gossypium schwendimanii</name>
    <name type="common">Cotton</name>
    <dbReference type="NCBI Taxonomy" id="34291"/>
    <lineage>
        <taxon>Eukaryota</taxon>
        <taxon>Viridiplantae</taxon>
        <taxon>Streptophyta</taxon>
        <taxon>Embryophyta</taxon>
        <taxon>Tracheophyta</taxon>
        <taxon>Spermatophyta</taxon>
        <taxon>Magnoliopsida</taxon>
        <taxon>eudicotyledons</taxon>
        <taxon>Gunneridae</taxon>
        <taxon>Pentapetalae</taxon>
        <taxon>rosids</taxon>
        <taxon>malvids</taxon>
        <taxon>Malvales</taxon>
        <taxon>Malvaceae</taxon>
        <taxon>Malvoideae</taxon>
        <taxon>Gossypium</taxon>
    </lineage>
</organism>
<accession>A0A7J9LF64</accession>
<comment type="caution">
    <text evidence="2">The sequence shown here is derived from an EMBL/GenBank/DDBJ whole genome shotgun (WGS) entry which is preliminary data.</text>
</comment>
<sequence length="58" mass="6804">MLSSDLPLVKKVLDGQWHQGMTRFCKENLGQMMRPKYNTKDTSSSQATIHRTKQWHDI</sequence>
<name>A0A7J9LF64_GOSSC</name>
<feature type="region of interest" description="Disordered" evidence="1">
    <location>
        <begin position="35"/>
        <end position="58"/>
    </location>
</feature>
<evidence type="ECO:0000256" key="1">
    <source>
        <dbReference type="SAM" id="MobiDB-lite"/>
    </source>
</evidence>
<evidence type="ECO:0000313" key="2">
    <source>
        <dbReference type="EMBL" id="MBA0857370.1"/>
    </source>
</evidence>
<proteinExistence type="predicted"/>